<protein>
    <recommendedName>
        <fullName evidence="2">GIPC GH2 domain-containing protein</fullName>
    </recommendedName>
</protein>
<dbReference type="Proteomes" id="UP001217089">
    <property type="component" value="Unassembled WGS sequence"/>
</dbReference>
<proteinExistence type="predicted"/>
<dbReference type="Pfam" id="PF25082">
    <property type="entry name" value="GIPC1_GH2"/>
    <property type="match status" value="1"/>
</dbReference>
<feature type="domain" description="GIPC GH2" evidence="2">
    <location>
        <begin position="21"/>
        <end position="110"/>
    </location>
</feature>
<dbReference type="InterPro" id="IPR017379">
    <property type="entry name" value="GIPC1/2/3"/>
</dbReference>
<evidence type="ECO:0000259" key="2">
    <source>
        <dbReference type="Pfam" id="PF25082"/>
    </source>
</evidence>
<feature type="region of interest" description="Disordered" evidence="1">
    <location>
        <begin position="1"/>
        <end position="32"/>
    </location>
</feature>
<dbReference type="InterPro" id="IPR055349">
    <property type="entry name" value="GH2_GIPC"/>
</dbReference>
<evidence type="ECO:0000256" key="1">
    <source>
        <dbReference type="SAM" id="MobiDB-lite"/>
    </source>
</evidence>
<comment type="caution">
    <text evidence="3">The sequence shown here is derived from an EMBL/GenBank/DDBJ whole genome shotgun (WGS) entry which is preliminary data.</text>
</comment>
<reference evidence="3 4" key="1">
    <citation type="submission" date="2022-12" db="EMBL/GenBank/DDBJ databases">
        <title>Chromosome-level genome of Tegillarca granosa.</title>
        <authorList>
            <person name="Kim J."/>
        </authorList>
    </citation>
    <scope>NUCLEOTIDE SEQUENCE [LARGE SCALE GENOMIC DNA]</scope>
    <source>
        <strain evidence="3">Teg-2019</strain>
        <tissue evidence="3">Adductor muscle</tissue>
    </source>
</reference>
<dbReference type="PANTHER" id="PTHR12259">
    <property type="entry name" value="RGS-GAIP INTERACTING PROTEIN GIPC"/>
    <property type="match status" value="1"/>
</dbReference>
<evidence type="ECO:0000313" key="3">
    <source>
        <dbReference type="EMBL" id="KAJ8306505.1"/>
    </source>
</evidence>
<organism evidence="3 4">
    <name type="scientific">Tegillarca granosa</name>
    <name type="common">Malaysian cockle</name>
    <name type="synonym">Anadara granosa</name>
    <dbReference type="NCBI Taxonomy" id="220873"/>
    <lineage>
        <taxon>Eukaryota</taxon>
        <taxon>Metazoa</taxon>
        <taxon>Spiralia</taxon>
        <taxon>Lophotrochozoa</taxon>
        <taxon>Mollusca</taxon>
        <taxon>Bivalvia</taxon>
        <taxon>Autobranchia</taxon>
        <taxon>Pteriomorphia</taxon>
        <taxon>Arcoida</taxon>
        <taxon>Arcoidea</taxon>
        <taxon>Arcidae</taxon>
        <taxon>Tegillarca</taxon>
    </lineage>
</organism>
<dbReference type="EMBL" id="JARBDR010000813">
    <property type="protein sequence ID" value="KAJ8306505.1"/>
    <property type="molecule type" value="Genomic_DNA"/>
</dbReference>
<accession>A0ABQ9ESD2</accession>
<sequence>MYPAFVAQQSGKKGSSNLGTGKQTLRLRSSGPATVEVPDDVVNVAVDKVNGLLESFMGINDTELAQTIWEIGSKLDNPSDFAMQIDQSDIKDFGFTDDFVFDLWGAISDAKSGRLNKTTEFSESF</sequence>
<name>A0ABQ9ESD2_TEGGR</name>
<gene>
    <name evidence="3" type="ORF">KUTeg_017050</name>
</gene>
<feature type="compositionally biased region" description="Polar residues" evidence="1">
    <location>
        <begin position="7"/>
        <end position="27"/>
    </location>
</feature>
<dbReference type="PANTHER" id="PTHR12259:SF1">
    <property type="entry name" value="GH21964P"/>
    <property type="match status" value="1"/>
</dbReference>
<dbReference type="CDD" id="cd21180">
    <property type="entry name" value="GH2_GIPC"/>
    <property type="match status" value="1"/>
</dbReference>
<evidence type="ECO:0000313" key="4">
    <source>
        <dbReference type="Proteomes" id="UP001217089"/>
    </source>
</evidence>
<keyword evidence="4" id="KW-1185">Reference proteome</keyword>